<dbReference type="VEuPathDB" id="TrichDB:TRFO_34588"/>
<dbReference type="OrthoDB" id="411785at2759"/>
<dbReference type="SUPFAM" id="SSF53335">
    <property type="entry name" value="S-adenosyl-L-methionine-dependent methyltransferases"/>
    <property type="match status" value="1"/>
</dbReference>
<comment type="caution">
    <text evidence="6">The sequence shown here is derived from an EMBL/GenBank/DDBJ whole genome shotgun (WGS) entry which is preliminary data.</text>
</comment>
<dbReference type="Pfam" id="PF08241">
    <property type="entry name" value="Methyltransf_11"/>
    <property type="match status" value="1"/>
</dbReference>
<proteinExistence type="inferred from homology"/>
<feature type="compositionally biased region" description="Basic and acidic residues" evidence="4">
    <location>
        <begin position="319"/>
        <end position="340"/>
    </location>
</feature>
<feature type="compositionally biased region" description="Basic and acidic residues" evidence="4">
    <location>
        <begin position="12"/>
        <end position="21"/>
    </location>
</feature>
<feature type="region of interest" description="Disordered" evidence="4">
    <location>
        <begin position="1"/>
        <end position="28"/>
    </location>
</feature>
<dbReference type="Gene3D" id="3.40.50.150">
    <property type="entry name" value="Vaccinia Virus protein VP39"/>
    <property type="match status" value="1"/>
</dbReference>
<organism evidence="6 7">
    <name type="scientific">Tritrichomonas foetus</name>
    <dbReference type="NCBI Taxonomy" id="1144522"/>
    <lineage>
        <taxon>Eukaryota</taxon>
        <taxon>Metamonada</taxon>
        <taxon>Parabasalia</taxon>
        <taxon>Tritrichomonadida</taxon>
        <taxon>Tritrichomonadidae</taxon>
        <taxon>Tritrichomonas</taxon>
    </lineage>
</organism>
<protein>
    <recommendedName>
        <fullName evidence="5">Methyltransferase type 11 domain-containing protein</fullName>
    </recommendedName>
</protein>
<keyword evidence="7" id="KW-1185">Reference proteome</keyword>
<dbReference type="GeneID" id="94844446"/>
<feature type="compositionally biased region" description="Acidic residues" evidence="4">
    <location>
        <begin position="283"/>
        <end position="316"/>
    </location>
</feature>
<keyword evidence="2" id="KW-0489">Methyltransferase</keyword>
<dbReference type="RefSeq" id="XP_068352229.1">
    <property type="nucleotide sequence ID" value="XM_068509742.1"/>
</dbReference>
<gene>
    <name evidence="6" type="ORF">TRFO_34588</name>
</gene>
<dbReference type="FunFam" id="3.40.50.150:FF:000217">
    <property type="entry name" value="Methyltransferase protein 13"/>
    <property type="match status" value="1"/>
</dbReference>
<reference evidence="6" key="1">
    <citation type="submission" date="2016-10" db="EMBL/GenBank/DDBJ databases">
        <authorList>
            <person name="Benchimol M."/>
            <person name="Almeida L.G."/>
            <person name="Vasconcelos A.T."/>
            <person name="Perreira-Neves A."/>
            <person name="Rosa I.A."/>
            <person name="Tasca T."/>
            <person name="Bogo M.R."/>
            <person name="de Souza W."/>
        </authorList>
    </citation>
    <scope>NUCLEOTIDE SEQUENCE [LARGE SCALE GENOMIC DNA]</scope>
    <source>
        <strain evidence="6">K</strain>
    </source>
</reference>
<accession>A0A1J4JP91</accession>
<dbReference type="InterPro" id="IPR051419">
    <property type="entry name" value="Lys/N-term_MeTrsfase_sf"/>
</dbReference>
<evidence type="ECO:0000256" key="4">
    <source>
        <dbReference type="SAM" id="MobiDB-lite"/>
    </source>
</evidence>
<dbReference type="PANTHER" id="PTHR12176">
    <property type="entry name" value="SAM-DEPENDENT METHYLTRANSFERASE SUPERFAMILY PROTEIN"/>
    <property type="match status" value="1"/>
</dbReference>
<dbReference type="EMBL" id="MLAK01001025">
    <property type="protein sequence ID" value="OHS99092.1"/>
    <property type="molecule type" value="Genomic_DNA"/>
</dbReference>
<comment type="similarity">
    <text evidence="1">Belongs to the methyltransferase superfamily.</text>
</comment>
<evidence type="ECO:0000256" key="1">
    <source>
        <dbReference type="ARBA" id="ARBA00008361"/>
    </source>
</evidence>
<evidence type="ECO:0000259" key="5">
    <source>
        <dbReference type="Pfam" id="PF08241"/>
    </source>
</evidence>
<sequence length="340" mass="39693">MTETSTIAEDIQEQKDIEEIPKTQNYDEIEKDSKKSIMDDIDFDGLKEKLGCTSEELIELLVDYQNSPIHEEEEEEAESEMSEQDYGSPSYWDERYEICTDPFDWYRKWSVLEKTLKPLFNGDEIVLNIGCGNSEMSADMQKSTFQTVVSIDISSVVIEQMLEKYQDNPNLIWFTMDCMNMTFEDEFFDLVFDKGTLDAIMCGENSTRNVFLTIDEIHRVLRSGGLFIEITYGEPSYRMDLFSSVGSGWKLYDPIIINDTSDDSKTQLHYVYIFQKVSEVYDDDDLEDYNNNDDDDDDSDNDENNKNEEDENDNNEGNENNRNEEDENLRNEERKGTDEM</sequence>
<dbReference type="PANTHER" id="PTHR12176:SF79">
    <property type="entry name" value="METHYLTRANSFERASE TYPE 11 DOMAIN-CONTAINING PROTEIN"/>
    <property type="match status" value="1"/>
</dbReference>
<evidence type="ECO:0000256" key="2">
    <source>
        <dbReference type="ARBA" id="ARBA00022603"/>
    </source>
</evidence>
<keyword evidence="3" id="KW-0808">Transferase</keyword>
<evidence type="ECO:0000256" key="3">
    <source>
        <dbReference type="ARBA" id="ARBA00022679"/>
    </source>
</evidence>
<evidence type="ECO:0000313" key="7">
    <source>
        <dbReference type="Proteomes" id="UP000179807"/>
    </source>
</evidence>
<dbReference type="GO" id="GO:0008757">
    <property type="term" value="F:S-adenosylmethionine-dependent methyltransferase activity"/>
    <property type="evidence" value="ECO:0007669"/>
    <property type="project" value="InterPro"/>
</dbReference>
<dbReference type="Proteomes" id="UP000179807">
    <property type="component" value="Unassembled WGS sequence"/>
</dbReference>
<dbReference type="AlphaFoldDB" id="A0A1J4JP91"/>
<evidence type="ECO:0000313" key="6">
    <source>
        <dbReference type="EMBL" id="OHS99092.1"/>
    </source>
</evidence>
<dbReference type="GO" id="GO:0032259">
    <property type="term" value="P:methylation"/>
    <property type="evidence" value="ECO:0007669"/>
    <property type="project" value="UniProtKB-KW"/>
</dbReference>
<feature type="region of interest" description="Disordered" evidence="4">
    <location>
        <begin position="283"/>
        <end position="340"/>
    </location>
</feature>
<name>A0A1J4JP91_9EUKA</name>
<dbReference type="InterPro" id="IPR013216">
    <property type="entry name" value="Methyltransf_11"/>
</dbReference>
<dbReference type="CDD" id="cd02440">
    <property type="entry name" value="AdoMet_MTases"/>
    <property type="match status" value="1"/>
</dbReference>
<dbReference type="InterPro" id="IPR029063">
    <property type="entry name" value="SAM-dependent_MTases_sf"/>
</dbReference>
<feature type="domain" description="Methyltransferase type 11" evidence="5">
    <location>
        <begin position="127"/>
        <end position="228"/>
    </location>
</feature>
<feature type="region of interest" description="Disordered" evidence="4">
    <location>
        <begin position="65"/>
        <end position="88"/>
    </location>
</feature>
<feature type="compositionally biased region" description="Acidic residues" evidence="4">
    <location>
        <begin position="71"/>
        <end position="83"/>
    </location>
</feature>